<protein>
    <submittedName>
        <fullName evidence="1">Uncharacterized protein</fullName>
    </submittedName>
</protein>
<reference evidence="2" key="1">
    <citation type="submission" date="2016-10" db="EMBL/GenBank/DDBJ databases">
        <authorList>
            <person name="Varghese N."/>
            <person name="Submissions S."/>
        </authorList>
    </citation>
    <scope>NUCLEOTIDE SEQUENCE [LARGE SCALE GENOMIC DNA]</scope>
    <source>
        <strain evidence="2">DSM 23095</strain>
    </source>
</reference>
<sequence length="87" mass="10319">MKKNVFELIKPLEFPTVTPLENTHYVIHDDFYQPVEKPTEKEREIAKKFLTLLNTSEENQDELVLTLTSTELYNFLIHLQREIKGID</sequence>
<accession>A0A1G6XYR8</accession>
<evidence type="ECO:0000313" key="2">
    <source>
        <dbReference type="Proteomes" id="UP000199060"/>
    </source>
</evidence>
<dbReference type="AlphaFoldDB" id="A0A1G6XYR8"/>
<gene>
    <name evidence="1" type="ORF">SAMN04488104_10733</name>
</gene>
<name>A0A1G6XYR8_9BACT</name>
<dbReference type="Proteomes" id="UP000199060">
    <property type="component" value="Unassembled WGS sequence"/>
</dbReference>
<evidence type="ECO:0000313" key="1">
    <source>
        <dbReference type="EMBL" id="SDD83182.1"/>
    </source>
</evidence>
<keyword evidence="2" id="KW-1185">Reference proteome</keyword>
<dbReference type="EMBL" id="FNAC01000073">
    <property type="protein sequence ID" value="SDD83182.1"/>
    <property type="molecule type" value="Genomic_DNA"/>
</dbReference>
<proteinExistence type="predicted"/>
<organism evidence="1 2">
    <name type="scientific">Algoriphagus faecimaris</name>
    <dbReference type="NCBI Taxonomy" id="686796"/>
    <lineage>
        <taxon>Bacteria</taxon>
        <taxon>Pseudomonadati</taxon>
        <taxon>Bacteroidota</taxon>
        <taxon>Cytophagia</taxon>
        <taxon>Cytophagales</taxon>
        <taxon>Cyclobacteriaceae</taxon>
        <taxon>Algoriphagus</taxon>
    </lineage>
</organism>
<dbReference type="RefSeq" id="WP_087941423.1">
    <property type="nucleotide sequence ID" value="NZ_FNAC01000073.1"/>
</dbReference>